<accession>A0A7D8UJL9</accession>
<feature type="compositionally biased region" description="Polar residues" evidence="1">
    <location>
        <begin position="267"/>
        <end position="280"/>
    </location>
</feature>
<feature type="region of interest" description="Disordered" evidence="1">
    <location>
        <begin position="442"/>
        <end position="464"/>
    </location>
</feature>
<feature type="region of interest" description="Disordered" evidence="1">
    <location>
        <begin position="105"/>
        <end position="169"/>
    </location>
</feature>
<protein>
    <recommendedName>
        <fullName evidence="4">Phosphoglycerate mutase</fullName>
    </recommendedName>
</protein>
<dbReference type="Proteomes" id="UP000481288">
    <property type="component" value="Unassembled WGS sequence"/>
</dbReference>
<evidence type="ECO:0000313" key="2">
    <source>
        <dbReference type="EMBL" id="TVY50467.1"/>
    </source>
</evidence>
<dbReference type="CDD" id="cd07040">
    <property type="entry name" value="HP"/>
    <property type="match status" value="1"/>
</dbReference>
<dbReference type="SUPFAM" id="SSF53254">
    <property type="entry name" value="Phosphoglycerate mutase-like"/>
    <property type="match status" value="1"/>
</dbReference>
<organism evidence="2 3">
    <name type="scientific">Lachnellula cervina</name>
    <dbReference type="NCBI Taxonomy" id="1316786"/>
    <lineage>
        <taxon>Eukaryota</taxon>
        <taxon>Fungi</taxon>
        <taxon>Dikarya</taxon>
        <taxon>Ascomycota</taxon>
        <taxon>Pezizomycotina</taxon>
        <taxon>Leotiomycetes</taxon>
        <taxon>Helotiales</taxon>
        <taxon>Lachnaceae</taxon>
        <taxon>Lachnellula</taxon>
    </lineage>
</organism>
<feature type="compositionally biased region" description="Low complexity" evidence="1">
    <location>
        <begin position="482"/>
        <end position="500"/>
    </location>
</feature>
<dbReference type="InterPro" id="IPR013078">
    <property type="entry name" value="His_Pase_superF_clade-1"/>
</dbReference>
<feature type="region of interest" description="Disordered" evidence="1">
    <location>
        <begin position="479"/>
        <end position="500"/>
    </location>
</feature>
<evidence type="ECO:0000256" key="1">
    <source>
        <dbReference type="SAM" id="MobiDB-lite"/>
    </source>
</evidence>
<feature type="region of interest" description="Disordered" evidence="1">
    <location>
        <begin position="64"/>
        <end position="84"/>
    </location>
</feature>
<dbReference type="PANTHER" id="PTHR16469">
    <property type="entry name" value="UBIQUITIN-ASSOCIATED AND SH3 DOMAIN-CONTAINING BA-RELATED"/>
    <property type="match status" value="1"/>
</dbReference>
<evidence type="ECO:0008006" key="4">
    <source>
        <dbReference type="Google" id="ProtNLM"/>
    </source>
</evidence>
<proteinExistence type="predicted"/>
<name>A0A7D8UJL9_9HELO</name>
<dbReference type="InterPro" id="IPR051710">
    <property type="entry name" value="Phosphatase_SH3-domain"/>
</dbReference>
<dbReference type="InterPro" id="IPR029033">
    <property type="entry name" value="His_PPase_superfam"/>
</dbReference>
<feature type="compositionally biased region" description="Polar residues" evidence="1">
    <location>
        <begin position="117"/>
        <end position="141"/>
    </location>
</feature>
<dbReference type="Gene3D" id="3.40.50.1240">
    <property type="entry name" value="Phosphoglycerate mutase-like"/>
    <property type="match status" value="2"/>
</dbReference>
<feature type="region of interest" description="Disordered" evidence="1">
    <location>
        <begin position="242"/>
        <end position="305"/>
    </location>
</feature>
<dbReference type="AlphaFoldDB" id="A0A7D8UJL9"/>
<feature type="compositionally biased region" description="Basic and acidic residues" evidence="1">
    <location>
        <begin position="157"/>
        <end position="166"/>
    </location>
</feature>
<dbReference type="EMBL" id="QGMG01001123">
    <property type="protein sequence ID" value="TVY50467.1"/>
    <property type="molecule type" value="Genomic_DNA"/>
</dbReference>
<feature type="region of interest" description="Disordered" evidence="1">
    <location>
        <begin position="586"/>
        <end position="636"/>
    </location>
</feature>
<dbReference type="SMART" id="SM00855">
    <property type="entry name" value="PGAM"/>
    <property type="match status" value="1"/>
</dbReference>
<feature type="compositionally biased region" description="Polar residues" evidence="1">
    <location>
        <begin position="445"/>
        <end position="464"/>
    </location>
</feature>
<gene>
    <name evidence="2" type="ORF">LCER1_G008539</name>
</gene>
<reference evidence="2 3" key="1">
    <citation type="submission" date="2018-05" db="EMBL/GenBank/DDBJ databases">
        <title>Whole genome sequencing for identification of molecular markers to develop diagnostic detection tools for the regulated plant pathogen Lachnellula willkommii.</title>
        <authorList>
            <person name="Giroux E."/>
            <person name="Bilodeau G."/>
        </authorList>
    </citation>
    <scope>NUCLEOTIDE SEQUENCE [LARGE SCALE GENOMIC DNA]</scope>
    <source>
        <strain evidence="2 3">CBS 625.97</strain>
    </source>
</reference>
<dbReference type="PANTHER" id="PTHR16469:SF27">
    <property type="entry name" value="UBIQUITIN-ASSOCIATED AND SH3 DOMAIN-CONTAINING BA-RELATED"/>
    <property type="match status" value="1"/>
</dbReference>
<comment type="caution">
    <text evidence="2">The sequence shown here is derived from an EMBL/GenBank/DDBJ whole genome shotgun (WGS) entry which is preliminary data.</text>
</comment>
<keyword evidence="3" id="KW-1185">Reference proteome</keyword>
<dbReference type="OrthoDB" id="3898179at2759"/>
<evidence type="ECO:0000313" key="3">
    <source>
        <dbReference type="Proteomes" id="UP000481288"/>
    </source>
</evidence>
<sequence length="655" mass="71266">MGWPPAVVIVVRHGARLDAADKQWHLTSPTPYDPPLTYGGWTQSRALGARIASILRSRETDDEILDASGGDKGSGDRRKRRHKVIIHTSPFQRCVQTSIAISSGLAQNPGHTHHRPASSQAKAQQTHSSPRTRPSVITGSPSLDPESALDPSKPNGKPREQPDNIKKSTIRVDPFLGEWLTPDYFELITPPPSSILMSAGAKADLLRREDYSNLINFKEVNGAPQFQGFPGGWGSPIVNTEKETEKEGPLTTVSSLAQALPRRKRTSSLSSAGTNGSHGSPGSHHTIRSRSPVPTEHGIYEPPVPNYAISSSNPIPPGYVAHSRDACVDVDYQWDSMRDPQNWGSGGEYGEEWSSMHKRFRKGLHQMVGWYQSDDAPGMLFTKSPPASPGGHSEDIDEHENTDLVLILVTHGAGCNALIGALTNQPVLLDVGMASLTMAVRKPTPASSPNHTPGHSRNSSTNLNISEQYEVKLVANTEHLRTSSTSSTPSVSRTSSVGPTSAFQERFTHSSRPFDVNKVRLATTSGNFGSIRRAASVAGSLPRGYQAARKPSVGLWGSAFHQEEPEETEEVDSTDDMVLNFGEDEKDAQGVKENQPLEEVEKEVVAEPTAAKKGSEHEEDDVAPLGLWGSPRPPGYAERIREIAPKRRWTVNERT</sequence>